<dbReference type="Proteomes" id="UP000014760">
    <property type="component" value="Unassembled WGS sequence"/>
</dbReference>
<dbReference type="SUPFAM" id="SSF53335">
    <property type="entry name" value="S-adenosyl-L-methionine-dependent methyltransferases"/>
    <property type="match status" value="1"/>
</dbReference>
<dbReference type="InterPro" id="IPR029063">
    <property type="entry name" value="SAM-dependent_MTases_sf"/>
</dbReference>
<keyword evidence="3" id="KW-0808">Transferase</keyword>
<dbReference type="InterPro" id="IPR051052">
    <property type="entry name" value="Diverse_substrate_MTase"/>
</dbReference>
<dbReference type="OMA" id="FSAVHWF"/>
<dbReference type="EMBL" id="AMQN01000782">
    <property type="status" value="NOT_ANNOTATED_CDS"/>
    <property type="molecule type" value="Genomic_DNA"/>
</dbReference>
<dbReference type="GO" id="GO:0008757">
    <property type="term" value="F:S-adenosylmethionine-dependent methyltransferase activity"/>
    <property type="evidence" value="ECO:0007669"/>
    <property type="project" value="InterPro"/>
</dbReference>
<keyword evidence="7" id="KW-1185">Reference proteome</keyword>
<dbReference type="PANTHER" id="PTHR44942">
    <property type="entry name" value="METHYLTRANSF_11 DOMAIN-CONTAINING PROTEIN"/>
    <property type="match status" value="1"/>
</dbReference>
<dbReference type="Pfam" id="PF08241">
    <property type="entry name" value="Methyltransf_11"/>
    <property type="match status" value="1"/>
</dbReference>
<gene>
    <name evidence="5" type="ORF">CAPTEDRAFT_198720</name>
</gene>
<reference evidence="7" key="1">
    <citation type="submission" date="2012-12" db="EMBL/GenBank/DDBJ databases">
        <authorList>
            <person name="Hellsten U."/>
            <person name="Grimwood J."/>
            <person name="Chapman J.A."/>
            <person name="Shapiro H."/>
            <person name="Aerts A."/>
            <person name="Otillar R.P."/>
            <person name="Terry A.Y."/>
            <person name="Boore J.L."/>
            <person name="Simakov O."/>
            <person name="Marletaz F."/>
            <person name="Cho S.-J."/>
            <person name="Edsinger-Gonzales E."/>
            <person name="Havlak P."/>
            <person name="Kuo D.-H."/>
            <person name="Larsson T."/>
            <person name="Lv J."/>
            <person name="Arendt D."/>
            <person name="Savage R."/>
            <person name="Osoegawa K."/>
            <person name="de Jong P."/>
            <person name="Lindberg D.R."/>
            <person name="Seaver E.C."/>
            <person name="Weisblat D.A."/>
            <person name="Putnam N.H."/>
            <person name="Grigoriev I.V."/>
            <person name="Rokhsar D.S."/>
        </authorList>
    </citation>
    <scope>NUCLEOTIDE SEQUENCE</scope>
    <source>
        <strain evidence="7">I ESC-2004</strain>
    </source>
</reference>
<reference evidence="5 7" key="2">
    <citation type="journal article" date="2013" name="Nature">
        <title>Insights into bilaterian evolution from three spiralian genomes.</title>
        <authorList>
            <person name="Simakov O."/>
            <person name="Marletaz F."/>
            <person name="Cho S.J."/>
            <person name="Edsinger-Gonzales E."/>
            <person name="Havlak P."/>
            <person name="Hellsten U."/>
            <person name="Kuo D.H."/>
            <person name="Larsson T."/>
            <person name="Lv J."/>
            <person name="Arendt D."/>
            <person name="Savage R."/>
            <person name="Osoegawa K."/>
            <person name="de Jong P."/>
            <person name="Grimwood J."/>
            <person name="Chapman J.A."/>
            <person name="Shapiro H."/>
            <person name="Aerts A."/>
            <person name="Otillar R.P."/>
            <person name="Terry A.Y."/>
            <person name="Boore J.L."/>
            <person name="Grigoriev I.V."/>
            <person name="Lindberg D.R."/>
            <person name="Seaver E.C."/>
            <person name="Weisblat D.A."/>
            <person name="Putnam N.H."/>
            <person name="Rokhsar D.S."/>
        </authorList>
    </citation>
    <scope>NUCLEOTIDE SEQUENCE</scope>
    <source>
        <strain evidence="5 7">I ESC-2004</strain>
    </source>
</reference>
<evidence type="ECO:0000313" key="5">
    <source>
        <dbReference type="EMBL" id="ELU12920.1"/>
    </source>
</evidence>
<name>R7VB38_CAPTE</name>
<dbReference type="EnsemblMetazoa" id="CapteT198720">
    <property type="protein sequence ID" value="CapteP198720"/>
    <property type="gene ID" value="CapteG198720"/>
</dbReference>
<evidence type="ECO:0000313" key="7">
    <source>
        <dbReference type="Proteomes" id="UP000014760"/>
    </source>
</evidence>
<sequence>MEGSGNDPRNFRHFFAASDLARLYKEHRPTYPLILYKTIAEYLGQKLSPPFSLAVDVGCGSGQSSFPLSLYFDGVLGIDISAAQISEAQSHPDKPRNVEFRVGDAFEIASGDSSATLVCSGTAAHWFDPIEDFYREVDRVLVPGGCLAIFTYGTLRVNSGQNSDQINDAIDTFINHNGATAFRPQKAEDALDNNLNYHIPYTDKTRVDSLTGEFHWNLNQLVGYLSSWSFYQRYIKSRPREADPLLQLKIRILELNSGAEETLMPVTFPITLFMGRKPLE</sequence>
<feature type="domain" description="Methyltransferase type 11" evidence="4">
    <location>
        <begin position="55"/>
        <end position="149"/>
    </location>
</feature>
<evidence type="ECO:0000259" key="4">
    <source>
        <dbReference type="Pfam" id="PF08241"/>
    </source>
</evidence>
<proteinExistence type="inferred from homology"/>
<dbReference type="HOGENOM" id="CLU_049344_5_2_1"/>
<dbReference type="STRING" id="283909.R7VB38"/>
<evidence type="ECO:0000313" key="6">
    <source>
        <dbReference type="EnsemblMetazoa" id="CapteP198720"/>
    </source>
</evidence>
<evidence type="ECO:0000256" key="3">
    <source>
        <dbReference type="ARBA" id="ARBA00022679"/>
    </source>
</evidence>
<dbReference type="GO" id="GO:0032259">
    <property type="term" value="P:methylation"/>
    <property type="evidence" value="ECO:0007669"/>
    <property type="project" value="UniProtKB-KW"/>
</dbReference>
<dbReference type="PANTHER" id="PTHR44942:SF4">
    <property type="entry name" value="METHYLTRANSFERASE TYPE 11 DOMAIN-CONTAINING PROTEIN"/>
    <property type="match status" value="1"/>
</dbReference>
<dbReference type="EMBL" id="KB295623">
    <property type="protein sequence ID" value="ELU12920.1"/>
    <property type="molecule type" value="Genomic_DNA"/>
</dbReference>
<accession>R7VB38</accession>
<evidence type="ECO:0000256" key="2">
    <source>
        <dbReference type="ARBA" id="ARBA00022603"/>
    </source>
</evidence>
<evidence type="ECO:0000256" key="1">
    <source>
        <dbReference type="ARBA" id="ARBA00008361"/>
    </source>
</evidence>
<dbReference type="CDD" id="cd02440">
    <property type="entry name" value="AdoMet_MTases"/>
    <property type="match status" value="1"/>
</dbReference>
<comment type="similarity">
    <text evidence="1">Belongs to the methyltransferase superfamily.</text>
</comment>
<dbReference type="AlphaFoldDB" id="R7VB38"/>
<keyword evidence="2" id="KW-0489">Methyltransferase</keyword>
<reference evidence="6" key="3">
    <citation type="submission" date="2015-06" db="UniProtKB">
        <authorList>
            <consortium name="EnsemblMetazoa"/>
        </authorList>
    </citation>
    <scope>IDENTIFICATION</scope>
</reference>
<organism evidence="5">
    <name type="scientific">Capitella teleta</name>
    <name type="common">Polychaete worm</name>
    <dbReference type="NCBI Taxonomy" id="283909"/>
    <lineage>
        <taxon>Eukaryota</taxon>
        <taxon>Metazoa</taxon>
        <taxon>Spiralia</taxon>
        <taxon>Lophotrochozoa</taxon>
        <taxon>Annelida</taxon>
        <taxon>Polychaeta</taxon>
        <taxon>Sedentaria</taxon>
        <taxon>Scolecida</taxon>
        <taxon>Capitellidae</taxon>
        <taxon>Capitella</taxon>
    </lineage>
</organism>
<protein>
    <recommendedName>
        <fullName evidence="4">Methyltransferase type 11 domain-containing protein</fullName>
    </recommendedName>
</protein>
<dbReference type="OrthoDB" id="506498at2759"/>
<dbReference type="Gene3D" id="3.40.50.150">
    <property type="entry name" value="Vaccinia Virus protein VP39"/>
    <property type="match status" value="1"/>
</dbReference>
<dbReference type="InterPro" id="IPR013216">
    <property type="entry name" value="Methyltransf_11"/>
</dbReference>